<evidence type="ECO:0000313" key="2">
    <source>
        <dbReference type="Proteomes" id="UP001593833"/>
    </source>
</evidence>
<dbReference type="EMBL" id="JBHPKH010000128">
    <property type="protein sequence ID" value="MFC1573337.1"/>
    <property type="molecule type" value="Genomic_DNA"/>
</dbReference>
<reference evidence="1 2" key="1">
    <citation type="submission" date="2024-09" db="EMBL/GenBank/DDBJ databases">
        <authorList>
            <person name="D'Angelo T."/>
        </authorList>
    </citation>
    <scope>NUCLEOTIDE SEQUENCE [LARGE SCALE GENOMIC DNA]</scope>
    <source>
        <strain evidence="1">SAG AM-320-E07</strain>
    </source>
</reference>
<evidence type="ECO:0000313" key="1">
    <source>
        <dbReference type="EMBL" id="MFC1573337.1"/>
    </source>
</evidence>
<feature type="non-terminal residue" evidence="1">
    <location>
        <position position="1"/>
    </location>
</feature>
<sequence length="144" mass="16342">LDAFEPREWDYDYKAVVTNKRVSVGCLLAFHNGRGSQEGIIGELKAHCQFDYIPTRGWAANRFYAQAAILAHNLTRELQMRVVAPARATNPKRASLWIFENLSTIRNNIIRRAGRLVRPNGQWVLTMSANKAAQEDIRQHLPAA</sequence>
<organism evidence="1 2">
    <name type="scientific">Eiseniibacteriota bacterium</name>
    <dbReference type="NCBI Taxonomy" id="2212470"/>
    <lineage>
        <taxon>Bacteria</taxon>
        <taxon>Candidatus Eiseniibacteriota</taxon>
    </lineage>
</organism>
<dbReference type="Proteomes" id="UP001593833">
    <property type="component" value="Unassembled WGS sequence"/>
</dbReference>
<keyword evidence="2" id="KW-1185">Reference proteome</keyword>
<protein>
    <submittedName>
        <fullName evidence="1">Transposase</fullName>
    </submittedName>
</protein>
<name>A0ABV6YLW5_UNCEI</name>
<comment type="caution">
    <text evidence="1">The sequence shown here is derived from an EMBL/GenBank/DDBJ whole genome shotgun (WGS) entry which is preliminary data.</text>
</comment>
<accession>A0ABV6YLW5</accession>
<gene>
    <name evidence="1" type="ORF">ACFL6M_07040</name>
</gene>
<proteinExistence type="predicted"/>